<dbReference type="SMART" id="SM00420">
    <property type="entry name" value="HTH_DEOR"/>
    <property type="match status" value="1"/>
</dbReference>
<dbReference type="SUPFAM" id="SSF100950">
    <property type="entry name" value="NagB/RpiA/CoA transferase-like"/>
    <property type="match status" value="1"/>
</dbReference>
<evidence type="ECO:0000256" key="1">
    <source>
        <dbReference type="ARBA" id="ARBA00022491"/>
    </source>
</evidence>
<dbReference type="InterPro" id="IPR050313">
    <property type="entry name" value="Carb_Metab_HTH_regulators"/>
</dbReference>
<dbReference type="PANTHER" id="PTHR30363">
    <property type="entry name" value="HTH-TYPE TRANSCRIPTIONAL REGULATOR SRLR-RELATED"/>
    <property type="match status" value="1"/>
</dbReference>
<evidence type="ECO:0000313" key="5">
    <source>
        <dbReference type="EMBL" id="SMC12821.1"/>
    </source>
</evidence>
<gene>
    <name evidence="5" type="primary">glpR_2</name>
    <name evidence="5" type="ORF">ROA7745_02653</name>
</gene>
<feature type="domain" description="HTH deoR-type" evidence="4">
    <location>
        <begin position="9"/>
        <end position="64"/>
    </location>
</feature>
<accession>A0A1X7BT56</accession>
<dbReference type="Proteomes" id="UP000193224">
    <property type="component" value="Unassembled WGS sequence"/>
</dbReference>
<reference evidence="5 6" key="1">
    <citation type="submission" date="2017-03" db="EMBL/GenBank/DDBJ databases">
        <authorList>
            <person name="Afonso C.L."/>
            <person name="Miller P.J."/>
            <person name="Scott M.A."/>
            <person name="Spackman E."/>
            <person name="Goraichik I."/>
            <person name="Dimitrov K.M."/>
            <person name="Suarez D.L."/>
            <person name="Swayne D.E."/>
        </authorList>
    </citation>
    <scope>NUCLEOTIDE SEQUENCE [LARGE SCALE GENOMIC DNA]</scope>
    <source>
        <strain evidence="5 6">CECT 7745</strain>
    </source>
</reference>
<dbReference type="SUPFAM" id="SSF46785">
    <property type="entry name" value="Winged helix' DNA-binding domain"/>
    <property type="match status" value="1"/>
</dbReference>
<dbReference type="PANTHER" id="PTHR30363:SF4">
    <property type="entry name" value="GLYCEROL-3-PHOSPHATE REGULON REPRESSOR"/>
    <property type="match status" value="1"/>
</dbReference>
<dbReference type="Gene3D" id="3.40.50.1360">
    <property type="match status" value="1"/>
</dbReference>
<evidence type="ECO:0000256" key="2">
    <source>
        <dbReference type="ARBA" id="ARBA00023015"/>
    </source>
</evidence>
<keyword evidence="6" id="KW-1185">Reference proteome</keyword>
<dbReference type="InterPro" id="IPR001034">
    <property type="entry name" value="DeoR_HTH"/>
</dbReference>
<sequence>MIQSRRTTNQREEEILRELQKAGGSCRVSYLAKQLTVSNETIRRNIRTLEESKIVRKVHGGVHLIEDIGEEPFQSRISTHAHEKARLASAVAENIGDGDSVFLDIGSTTAYVAMELKQRSNLFVVTNSAFVANTLTTRNGNRVFLAGGELRAHDGGAFGAEALDLVQRLNVQFAVFSVGAVNAELGFMLHDLEEANLARVAAANAQVRIVVADKDKFNKRAPVSIGSDTQFDVFYTDAQPPDAITQMLEAKDIDLVVVD</sequence>
<dbReference type="InterPro" id="IPR036390">
    <property type="entry name" value="WH_DNA-bd_sf"/>
</dbReference>
<protein>
    <submittedName>
        <fullName evidence="5">Glycerol-3-phosphate regulon repressor</fullName>
    </submittedName>
</protein>
<organism evidence="5 6">
    <name type="scientific">Roseovarius aestuarii</name>
    <dbReference type="NCBI Taxonomy" id="475083"/>
    <lineage>
        <taxon>Bacteria</taxon>
        <taxon>Pseudomonadati</taxon>
        <taxon>Pseudomonadota</taxon>
        <taxon>Alphaproteobacteria</taxon>
        <taxon>Rhodobacterales</taxon>
        <taxon>Roseobacteraceae</taxon>
        <taxon>Roseovarius</taxon>
    </lineage>
</organism>
<keyword evidence="2" id="KW-0805">Transcription regulation</keyword>
<dbReference type="PROSITE" id="PS51000">
    <property type="entry name" value="HTH_DEOR_2"/>
    <property type="match status" value="1"/>
</dbReference>
<dbReference type="InterPro" id="IPR037171">
    <property type="entry name" value="NagB/RpiA_transferase-like"/>
</dbReference>
<evidence type="ECO:0000313" key="6">
    <source>
        <dbReference type="Proteomes" id="UP000193224"/>
    </source>
</evidence>
<keyword evidence="1" id="KW-0678">Repressor</keyword>
<dbReference type="AlphaFoldDB" id="A0A1X7BT56"/>
<dbReference type="Pfam" id="PF00455">
    <property type="entry name" value="DeoRC"/>
    <property type="match status" value="1"/>
</dbReference>
<dbReference type="InterPro" id="IPR014036">
    <property type="entry name" value="DeoR-like_C"/>
</dbReference>
<evidence type="ECO:0000259" key="4">
    <source>
        <dbReference type="PROSITE" id="PS51000"/>
    </source>
</evidence>
<dbReference type="PRINTS" id="PR00037">
    <property type="entry name" value="HTHLACR"/>
</dbReference>
<dbReference type="GO" id="GO:0003700">
    <property type="term" value="F:DNA-binding transcription factor activity"/>
    <property type="evidence" value="ECO:0007669"/>
    <property type="project" value="InterPro"/>
</dbReference>
<dbReference type="EMBL" id="FWXB01000009">
    <property type="protein sequence ID" value="SMC12821.1"/>
    <property type="molecule type" value="Genomic_DNA"/>
</dbReference>
<dbReference type="SMART" id="SM01134">
    <property type="entry name" value="DeoRC"/>
    <property type="match status" value="1"/>
</dbReference>
<dbReference type="Gene3D" id="1.10.10.10">
    <property type="entry name" value="Winged helix-like DNA-binding domain superfamily/Winged helix DNA-binding domain"/>
    <property type="match status" value="1"/>
</dbReference>
<evidence type="ECO:0000256" key="3">
    <source>
        <dbReference type="ARBA" id="ARBA00023163"/>
    </source>
</evidence>
<proteinExistence type="predicted"/>
<dbReference type="RefSeq" id="WP_085800759.1">
    <property type="nucleotide sequence ID" value="NZ_FWXB01000009.1"/>
</dbReference>
<dbReference type="Pfam" id="PF08220">
    <property type="entry name" value="HTH_DeoR"/>
    <property type="match status" value="1"/>
</dbReference>
<dbReference type="InterPro" id="IPR036388">
    <property type="entry name" value="WH-like_DNA-bd_sf"/>
</dbReference>
<keyword evidence="3" id="KW-0804">Transcription</keyword>
<name>A0A1X7BT56_9RHOB</name>
<dbReference type="OrthoDB" id="7688673at2"/>